<dbReference type="AlphaFoldDB" id="A0AAN8VDS5"/>
<dbReference type="InterPro" id="IPR004839">
    <property type="entry name" value="Aminotransferase_I/II_large"/>
</dbReference>
<dbReference type="PANTHER" id="PTHR46383:SF5">
    <property type="entry name" value="AMINOTRANSFERASE CLASS I_CLASSII DOMAIN-CONTAINING PROTEIN"/>
    <property type="match status" value="1"/>
</dbReference>
<evidence type="ECO:0000256" key="5">
    <source>
        <dbReference type="ARBA" id="ARBA00022898"/>
    </source>
</evidence>
<feature type="signal peptide" evidence="6">
    <location>
        <begin position="1"/>
        <end position="24"/>
    </location>
</feature>
<keyword evidence="6" id="KW-0732">Signal</keyword>
<dbReference type="InterPro" id="IPR050596">
    <property type="entry name" value="AspAT/PAT-like"/>
</dbReference>
<evidence type="ECO:0000256" key="2">
    <source>
        <dbReference type="ARBA" id="ARBA00007441"/>
    </source>
</evidence>
<evidence type="ECO:0000256" key="3">
    <source>
        <dbReference type="ARBA" id="ARBA00022576"/>
    </source>
</evidence>
<evidence type="ECO:0000313" key="9">
    <source>
        <dbReference type="Proteomes" id="UP001370490"/>
    </source>
</evidence>
<sequence length="294" mass="32861">MFISVIGKCINFLIFTCFLPMTLGAVYWNPPVDVLEKVKELACELSTSYYGTHEGPQNWWRALTEKVLWTFYASCVRIISCTNLQSWLHPVQIIRLRDWLEKILSETKPMPKLVSLVNPGNPSGTIIPELLFKQISDICRKAGSWLVVDNACEYFTYDGLKPSCIGRKHVINLFSFSKAYGMIGCRVRYIAYSTEAEGLRTQLLKVQDNIAIFASIISQKVEALSSLESVMGGEGAIYPGVKLPNKYKDGAEVVRWLVHRHAVMLLPGSDSGAPGCVRITYGALREAECEIAVV</sequence>
<feature type="chain" id="PRO_5042828767" evidence="6">
    <location>
        <begin position="25"/>
        <end position="294"/>
    </location>
</feature>
<evidence type="ECO:0000256" key="6">
    <source>
        <dbReference type="SAM" id="SignalP"/>
    </source>
</evidence>
<dbReference type="GO" id="GO:0030170">
    <property type="term" value="F:pyridoxal phosphate binding"/>
    <property type="evidence" value="ECO:0007669"/>
    <property type="project" value="InterPro"/>
</dbReference>
<dbReference type="CDD" id="cd00609">
    <property type="entry name" value="AAT_like"/>
    <property type="match status" value="1"/>
</dbReference>
<dbReference type="InterPro" id="IPR015422">
    <property type="entry name" value="PyrdxlP-dep_Trfase_small"/>
</dbReference>
<comment type="similarity">
    <text evidence="2">Belongs to the class-I pyridoxal-phosphate-dependent aminotransferase family.</text>
</comment>
<feature type="domain" description="Aminotransferase class I/classII large" evidence="7">
    <location>
        <begin position="69"/>
        <end position="218"/>
    </location>
</feature>
<dbReference type="PANTHER" id="PTHR46383">
    <property type="entry name" value="ASPARTATE AMINOTRANSFERASE"/>
    <property type="match status" value="1"/>
</dbReference>
<comment type="cofactor">
    <cofactor evidence="1">
        <name>pyridoxal 5'-phosphate</name>
        <dbReference type="ChEBI" id="CHEBI:597326"/>
    </cofactor>
</comment>
<dbReference type="GO" id="GO:0008483">
    <property type="term" value="F:transaminase activity"/>
    <property type="evidence" value="ECO:0007669"/>
    <property type="project" value="UniProtKB-KW"/>
</dbReference>
<proteinExistence type="inferred from homology"/>
<reference evidence="8 9" key="1">
    <citation type="submission" date="2023-12" db="EMBL/GenBank/DDBJ databases">
        <title>A high-quality genome assembly for Dillenia turbinata (Dilleniales).</title>
        <authorList>
            <person name="Chanderbali A."/>
        </authorList>
    </citation>
    <scope>NUCLEOTIDE SEQUENCE [LARGE SCALE GENOMIC DNA]</scope>
    <source>
        <strain evidence="8">LSX21</strain>
        <tissue evidence="8">Leaf</tissue>
    </source>
</reference>
<protein>
    <submittedName>
        <fullName evidence="8">Aminotransferase, class I/classII</fullName>
    </submittedName>
</protein>
<dbReference type="GO" id="GO:0006520">
    <property type="term" value="P:amino acid metabolic process"/>
    <property type="evidence" value="ECO:0007669"/>
    <property type="project" value="InterPro"/>
</dbReference>
<dbReference type="EMBL" id="JBAMMX010000014">
    <property type="protein sequence ID" value="KAK6927442.1"/>
    <property type="molecule type" value="Genomic_DNA"/>
</dbReference>
<gene>
    <name evidence="8" type="ORF">RJ641_006033</name>
</gene>
<evidence type="ECO:0000313" key="8">
    <source>
        <dbReference type="EMBL" id="KAK6927442.1"/>
    </source>
</evidence>
<dbReference type="Gene3D" id="3.40.640.10">
    <property type="entry name" value="Type I PLP-dependent aspartate aminotransferase-like (Major domain)"/>
    <property type="match status" value="1"/>
</dbReference>
<evidence type="ECO:0000256" key="1">
    <source>
        <dbReference type="ARBA" id="ARBA00001933"/>
    </source>
</evidence>
<comment type="caution">
    <text evidence="8">The sequence shown here is derived from an EMBL/GenBank/DDBJ whole genome shotgun (WGS) entry which is preliminary data.</text>
</comment>
<dbReference type="Gene3D" id="3.90.1150.10">
    <property type="entry name" value="Aspartate Aminotransferase, domain 1"/>
    <property type="match status" value="1"/>
</dbReference>
<dbReference type="InterPro" id="IPR015421">
    <property type="entry name" value="PyrdxlP-dep_Trfase_major"/>
</dbReference>
<dbReference type="InterPro" id="IPR015424">
    <property type="entry name" value="PyrdxlP-dep_Trfase"/>
</dbReference>
<keyword evidence="4" id="KW-0808">Transferase</keyword>
<evidence type="ECO:0000259" key="7">
    <source>
        <dbReference type="Pfam" id="PF00155"/>
    </source>
</evidence>
<dbReference type="Proteomes" id="UP001370490">
    <property type="component" value="Unassembled WGS sequence"/>
</dbReference>
<dbReference type="Pfam" id="PF00155">
    <property type="entry name" value="Aminotran_1_2"/>
    <property type="match status" value="1"/>
</dbReference>
<evidence type="ECO:0000256" key="4">
    <source>
        <dbReference type="ARBA" id="ARBA00022679"/>
    </source>
</evidence>
<keyword evidence="9" id="KW-1185">Reference proteome</keyword>
<keyword evidence="3 8" id="KW-0032">Aminotransferase</keyword>
<keyword evidence="5" id="KW-0663">Pyridoxal phosphate</keyword>
<accession>A0AAN8VDS5</accession>
<dbReference type="SUPFAM" id="SSF53383">
    <property type="entry name" value="PLP-dependent transferases"/>
    <property type="match status" value="1"/>
</dbReference>
<name>A0AAN8VDS5_9MAGN</name>
<organism evidence="8 9">
    <name type="scientific">Dillenia turbinata</name>
    <dbReference type="NCBI Taxonomy" id="194707"/>
    <lineage>
        <taxon>Eukaryota</taxon>
        <taxon>Viridiplantae</taxon>
        <taxon>Streptophyta</taxon>
        <taxon>Embryophyta</taxon>
        <taxon>Tracheophyta</taxon>
        <taxon>Spermatophyta</taxon>
        <taxon>Magnoliopsida</taxon>
        <taxon>eudicotyledons</taxon>
        <taxon>Gunneridae</taxon>
        <taxon>Pentapetalae</taxon>
        <taxon>Dilleniales</taxon>
        <taxon>Dilleniaceae</taxon>
        <taxon>Dillenia</taxon>
    </lineage>
</organism>